<evidence type="ECO:0000313" key="3">
    <source>
        <dbReference type="Proteomes" id="UP000282837"/>
    </source>
</evidence>
<dbReference type="SMART" id="SM00450">
    <property type="entry name" value="RHOD"/>
    <property type="match status" value="1"/>
</dbReference>
<comment type="caution">
    <text evidence="2">The sequence shown here is derived from an EMBL/GenBank/DDBJ whole genome shotgun (WGS) entry which is preliminary data.</text>
</comment>
<reference evidence="2 3" key="1">
    <citation type="submission" date="2019-01" db="EMBL/GenBank/DDBJ databases">
        <authorList>
            <person name="Chen W.-M."/>
        </authorList>
    </citation>
    <scope>NUCLEOTIDE SEQUENCE [LARGE SCALE GENOMIC DNA]</scope>
    <source>
        <strain evidence="2 3">FSY-9</strain>
    </source>
</reference>
<name>A0A437NB82_9SPHN</name>
<dbReference type="OrthoDB" id="176845at2"/>
<accession>A0A437NB82</accession>
<evidence type="ECO:0000259" key="1">
    <source>
        <dbReference type="PROSITE" id="PS50206"/>
    </source>
</evidence>
<dbReference type="Proteomes" id="UP000282837">
    <property type="component" value="Unassembled WGS sequence"/>
</dbReference>
<protein>
    <submittedName>
        <fullName evidence="2">Rhodanese</fullName>
    </submittedName>
</protein>
<dbReference type="PROSITE" id="PS50206">
    <property type="entry name" value="RHODANESE_3"/>
    <property type="match status" value="1"/>
</dbReference>
<proteinExistence type="predicted"/>
<dbReference type="AlphaFoldDB" id="A0A437NB82"/>
<feature type="domain" description="Rhodanese" evidence="1">
    <location>
        <begin position="143"/>
        <end position="222"/>
    </location>
</feature>
<dbReference type="Pfam" id="PF00581">
    <property type="entry name" value="Rhodanese"/>
    <property type="match status" value="1"/>
</dbReference>
<dbReference type="InterPro" id="IPR036873">
    <property type="entry name" value="Rhodanese-like_dom_sf"/>
</dbReference>
<dbReference type="Gene3D" id="3.40.250.10">
    <property type="entry name" value="Rhodanese-like domain"/>
    <property type="match status" value="1"/>
</dbReference>
<organism evidence="2 3">
    <name type="scientific">Novosphingobium umbonatum</name>
    <dbReference type="NCBI Taxonomy" id="1908524"/>
    <lineage>
        <taxon>Bacteria</taxon>
        <taxon>Pseudomonadati</taxon>
        <taxon>Pseudomonadota</taxon>
        <taxon>Alphaproteobacteria</taxon>
        <taxon>Sphingomonadales</taxon>
        <taxon>Sphingomonadaceae</taxon>
        <taxon>Novosphingobium</taxon>
    </lineage>
</organism>
<keyword evidence="3" id="KW-1185">Reference proteome</keyword>
<evidence type="ECO:0000313" key="2">
    <source>
        <dbReference type="EMBL" id="RVU07165.1"/>
    </source>
</evidence>
<dbReference type="InterPro" id="IPR001763">
    <property type="entry name" value="Rhodanese-like_dom"/>
</dbReference>
<gene>
    <name evidence="2" type="ORF">EOE18_04295</name>
</gene>
<dbReference type="EMBL" id="SACO01000002">
    <property type="protein sequence ID" value="RVU07165.1"/>
    <property type="molecule type" value="Genomic_DNA"/>
</dbReference>
<dbReference type="SUPFAM" id="SSF52821">
    <property type="entry name" value="Rhodanese/Cell cycle control phosphatase"/>
    <property type="match status" value="1"/>
</dbReference>
<sequence>MPPPDWLRPTDLSLSKAQQTASYQSTLGHKPSLSYRTLVQRKGVAMRCFARFWGIALACCALPSLALAQSPAPAPLFDADGYRSGQYRAPVDRTPEPARKLPLAKALRMVAGHNALFIDVAMPENGLRDAKGEWQLALPHSSIKGAVWLPAAGKAPPDSEAWARLQAIVAARPQAPVVLFCHQDCWMGWNAARRLAREGRTHVFWLEEGVEGWSAAGGPTAMLHPR</sequence>